<dbReference type="Proteomes" id="UP000266861">
    <property type="component" value="Unassembled WGS sequence"/>
</dbReference>
<evidence type="ECO:0000313" key="1">
    <source>
        <dbReference type="EMBL" id="RHZ63710.1"/>
    </source>
</evidence>
<evidence type="ECO:0000313" key="2">
    <source>
        <dbReference type="Proteomes" id="UP000266861"/>
    </source>
</evidence>
<dbReference type="AlphaFoldDB" id="A0A397HT33"/>
<gene>
    <name evidence="1" type="ORF">Glove_328g41</name>
</gene>
<reference evidence="1 2" key="1">
    <citation type="submission" date="2018-08" db="EMBL/GenBank/DDBJ databases">
        <title>Genome and evolution of the arbuscular mycorrhizal fungus Diversispora epigaea (formerly Glomus versiforme) and its bacterial endosymbionts.</title>
        <authorList>
            <person name="Sun X."/>
            <person name="Fei Z."/>
            <person name="Harrison M."/>
        </authorList>
    </citation>
    <scope>NUCLEOTIDE SEQUENCE [LARGE SCALE GENOMIC DNA]</scope>
    <source>
        <strain evidence="1 2">IT104</strain>
    </source>
</reference>
<proteinExistence type="predicted"/>
<comment type="caution">
    <text evidence="1">The sequence shown here is derived from an EMBL/GenBank/DDBJ whole genome shotgun (WGS) entry which is preliminary data.</text>
</comment>
<sequence length="531" mass="64543">MSNQTTIKPKCQTCNHITASNSVLRLSSIEFRRYVNSITDLDKLITFKDYFVRFIKSYSKSKEYADTFLKELKKIIEKHNRISDILYIKIWIFNYIFNPEEKDKASLHSNCDLNKEKHLYKYLQFNYSDINETFTIFYENYTQKLLYKSYKDDSPSHEALSPIAQTPFSKNKVSRALSALGLKTIMKKVVIDNKPKCVIMISATHNELSELFELFTEILRYIPLESASSILRVNKEWNREYKRIIYQDIHMIFEELIFKNMKSFEEFVYWTQVNYHLTIRNLINFGIAFNFNILIELHNIKNRLNIKVDKLIEERHEIDKLGEERYRITINDNCPDELLEKYRQNYYKFSFENNKCKYVTMLLSGLETIPRYQLEKYFDQFNKEWNREYKRIIYQDIHMIFEELIFKNMKSFEEFVYWTQVNYHLTIRNLINFGIAFNFNILIELHNIKNRLNIKVDKLIEERHEIDKLGEERYRITINDNCPDELLEKYRQNYYKFSFENNKCKYVTMLLSGLETIPRYQLEKYFDQCDY</sequence>
<name>A0A397HT33_9GLOM</name>
<protein>
    <recommendedName>
        <fullName evidence="3">F-box domain-containing protein</fullName>
    </recommendedName>
</protein>
<dbReference type="EMBL" id="PQFF01000300">
    <property type="protein sequence ID" value="RHZ63710.1"/>
    <property type="molecule type" value="Genomic_DNA"/>
</dbReference>
<keyword evidence="2" id="KW-1185">Reference proteome</keyword>
<dbReference type="OrthoDB" id="2440930at2759"/>
<evidence type="ECO:0008006" key="3">
    <source>
        <dbReference type="Google" id="ProtNLM"/>
    </source>
</evidence>
<accession>A0A397HT33</accession>
<organism evidence="1 2">
    <name type="scientific">Diversispora epigaea</name>
    <dbReference type="NCBI Taxonomy" id="1348612"/>
    <lineage>
        <taxon>Eukaryota</taxon>
        <taxon>Fungi</taxon>
        <taxon>Fungi incertae sedis</taxon>
        <taxon>Mucoromycota</taxon>
        <taxon>Glomeromycotina</taxon>
        <taxon>Glomeromycetes</taxon>
        <taxon>Diversisporales</taxon>
        <taxon>Diversisporaceae</taxon>
        <taxon>Diversispora</taxon>
    </lineage>
</organism>